<dbReference type="RefSeq" id="WP_059055389.1">
    <property type="nucleotide sequence ID" value="NZ_LN831302.1"/>
</dbReference>
<keyword evidence="2" id="KW-0812">Transmembrane</keyword>
<dbReference type="EMBL" id="LN831302">
    <property type="protein sequence ID" value="CQH46484.1"/>
    <property type="molecule type" value="Genomic_DNA"/>
</dbReference>
<keyword evidence="2" id="KW-1133">Transmembrane helix</keyword>
<organism evidence="3 4">
    <name type="scientific">Halobacterium hubeiense</name>
    <dbReference type="NCBI Taxonomy" id="1407499"/>
    <lineage>
        <taxon>Archaea</taxon>
        <taxon>Methanobacteriati</taxon>
        <taxon>Methanobacteriota</taxon>
        <taxon>Stenosarchaea group</taxon>
        <taxon>Halobacteria</taxon>
        <taxon>Halobacteriales</taxon>
        <taxon>Halobacteriaceae</taxon>
        <taxon>Halobacterium</taxon>
    </lineage>
</organism>
<dbReference type="KEGG" id="hhb:Hhub_1229"/>
<accession>A0A0U5AAG5</accession>
<protein>
    <submittedName>
        <fullName evidence="3">Probable secreted glycoprotein</fullName>
    </submittedName>
</protein>
<feature type="compositionally biased region" description="Polar residues" evidence="1">
    <location>
        <begin position="462"/>
        <end position="478"/>
    </location>
</feature>
<dbReference type="Proteomes" id="UP000066737">
    <property type="component" value="Chromosome I"/>
</dbReference>
<reference evidence="4" key="1">
    <citation type="journal article" date="2016" name="Environ. Microbiol.">
        <title>The complete genome of a viable archaeum isolated from 123-million-year-old rock salt.</title>
        <authorList>
            <person name="Jaakkola S.T."/>
            <person name="Pfeiffer F."/>
            <person name="Ravantti J.J."/>
            <person name="Guo Q."/>
            <person name="Liu Y."/>
            <person name="Chen X."/>
            <person name="Ma H."/>
            <person name="Yang C."/>
            <person name="Oksanen H.M."/>
            <person name="Bamford D.H."/>
        </authorList>
    </citation>
    <scope>NUCLEOTIDE SEQUENCE</scope>
    <source>
        <strain evidence="4">JI20-1</strain>
    </source>
</reference>
<evidence type="ECO:0000256" key="1">
    <source>
        <dbReference type="SAM" id="MobiDB-lite"/>
    </source>
</evidence>
<evidence type="ECO:0000313" key="3">
    <source>
        <dbReference type="EMBL" id="CQH46484.1"/>
    </source>
</evidence>
<dbReference type="AlphaFoldDB" id="A0A0U5AAG5"/>
<feature type="compositionally biased region" description="Low complexity" evidence="1">
    <location>
        <begin position="497"/>
        <end position="506"/>
    </location>
</feature>
<name>A0A0U5AAG5_9EURY</name>
<keyword evidence="4" id="KW-1185">Reference proteome</keyword>
<keyword evidence="2" id="KW-0472">Membrane</keyword>
<dbReference type="GeneID" id="26657920"/>
<dbReference type="OrthoDB" id="232948at2157"/>
<evidence type="ECO:0000313" key="4">
    <source>
        <dbReference type="Proteomes" id="UP000066737"/>
    </source>
</evidence>
<sequence>MNRSRRFGALFVSLLCVAAIAVPAVSASISEPETVAEPAADDTHSYSQQAAAPNISVTVGDTLLPAGETITTTNDPTLTLAIAADATIEIISVRVDDETRRSYVPNSSTFSETTTLDLDAGTHQLSVVVRTTEGTTTYDATVIEDSGAPLMTFESPISAGFVGPNGTYEQLNDTYTLNKSSVELRGRIHDQSNVEQVIIEHEYRYQYGNEPRDTDTRIEITEPNQTISRTLRLGPTQPDVGSGVNTLNIELRDEFGHIREYETTLRVEDSDPPNISVLEQYPVATRSAVRIDAEATDRVGLASVGLRIGPANGSGQQYLYTERQPTKQAISKVISPTVDVFDGTRNITLVATDQAGQTTTRELSVNYTELVTPKIQFNRSLSGSVDERTVQAAGTVSDGQITRVRVETLSPDGETIDINSVYSGGVTENLTFRERLDAGSYPAAVRVRVLDVTGTEHIQRLELSQSEPADPLTRSTEQSADRSTDSPSGTTLGAVESSDPIQPSSSTQSSLLGGLLSFIGQHALAIGALTAVGIGGAVYQQRRG</sequence>
<feature type="transmembrane region" description="Helical" evidence="2">
    <location>
        <begin position="511"/>
        <end position="539"/>
    </location>
</feature>
<feature type="region of interest" description="Disordered" evidence="1">
    <location>
        <begin position="461"/>
        <end position="506"/>
    </location>
</feature>
<gene>
    <name evidence="3" type="ORF">HHUB_1229</name>
</gene>
<evidence type="ECO:0000256" key="2">
    <source>
        <dbReference type="SAM" id="Phobius"/>
    </source>
</evidence>
<proteinExistence type="predicted"/>